<proteinExistence type="predicted"/>
<keyword evidence="5" id="KW-1185">Reference proteome</keyword>
<dbReference type="Proteomes" id="UP000248798">
    <property type="component" value="Unassembled WGS sequence"/>
</dbReference>
<dbReference type="EMBL" id="QLNI01000005">
    <property type="protein sequence ID" value="RAM03363.1"/>
    <property type="molecule type" value="Genomic_DNA"/>
</dbReference>
<dbReference type="OrthoDB" id="5416257at2"/>
<feature type="domain" description="Methyltransferase" evidence="1">
    <location>
        <begin position="58"/>
        <end position="163"/>
    </location>
</feature>
<dbReference type="RefSeq" id="WP_111953760.1">
    <property type="nucleotide sequence ID" value="NZ_CP036313.1"/>
</dbReference>
<dbReference type="GO" id="GO:0005737">
    <property type="term" value="C:cytoplasm"/>
    <property type="evidence" value="ECO:0007669"/>
    <property type="project" value="TreeGrafter"/>
</dbReference>
<evidence type="ECO:0000313" key="3">
    <source>
        <dbReference type="EMBL" id="RAM03363.1"/>
    </source>
</evidence>
<keyword evidence="3" id="KW-0808">Transferase</keyword>
<evidence type="ECO:0000313" key="2">
    <source>
        <dbReference type="EMBL" id="QBH12672.1"/>
    </source>
</evidence>
<name>A0A328FJK2_9BACT</name>
<reference evidence="3 4" key="1">
    <citation type="submission" date="2018-06" db="EMBL/GenBank/DDBJ databases">
        <title>Complete Genome Sequence of Desulfobacter hydrogenophilus (DSM3380).</title>
        <authorList>
            <person name="Marietou A."/>
            <person name="Schreiber L."/>
            <person name="Marshall I."/>
            <person name="Jorgensen B."/>
        </authorList>
    </citation>
    <scope>NUCLEOTIDE SEQUENCE [LARGE SCALE GENOMIC DNA]</scope>
    <source>
        <strain evidence="3 4">DSM 3380</strain>
    </source>
</reference>
<dbReference type="InterPro" id="IPR025714">
    <property type="entry name" value="Methyltranfer_dom"/>
</dbReference>
<evidence type="ECO:0000313" key="4">
    <source>
        <dbReference type="Proteomes" id="UP000248798"/>
    </source>
</evidence>
<gene>
    <name evidence="3" type="ORF">DO021_03495</name>
    <name evidence="2" type="ORF">EYB58_06970</name>
</gene>
<dbReference type="PANTHER" id="PTHR13369">
    <property type="match status" value="1"/>
</dbReference>
<dbReference type="Pfam" id="PF13679">
    <property type="entry name" value="Methyltransf_32"/>
    <property type="match status" value="1"/>
</dbReference>
<dbReference type="PANTHER" id="PTHR13369:SF0">
    <property type="entry name" value="GLUTATHIONE S-TRANSFERASE C-TERMINAL DOMAIN-CONTAINING PROTEIN"/>
    <property type="match status" value="1"/>
</dbReference>
<dbReference type="EMBL" id="CP036313">
    <property type="protein sequence ID" value="QBH12672.1"/>
    <property type="molecule type" value="Genomic_DNA"/>
</dbReference>
<organism evidence="3 4">
    <name type="scientific">Desulfobacter hydrogenophilus</name>
    <dbReference type="NCBI Taxonomy" id="2291"/>
    <lineage>
        <taxon>Bacteria</taxon>
        <taxon>Pseudomonadati</taxon>
        <taxon>Thermodesulfobacteriota</taxon>
        <taxon>Desulfobacteria</taxon>
        <taxon>Desulfobacterales</taxon>
        <taxon>Desulfobacteraceae</taxon>
        <taxon>Desulfobacter</taxon>
    </lineage>
</organism>
<evidence type="ECO:0000313" key="5">
    <source>
        <dbReference type="Proteomes" id="UP000293902"/>
    </source>
</evidence>
<dbReference type="GO" id="GO:0008168">
    <property type="term" value="F:methyltransferase activity"/>
    <property type="evidence" value="ECO:0007669"/>
    <property type="project" value="UniProtKB-KW"/>
</dbReference>
<accession>A0A328FJK2</accession>
<protein>
    <submittedName>
        <fullName evidence="2 3">Methyltransferase</fullName>
    </submittedName>
</protein>
<dbReference type="InterPro" id="IPR029063">
    <property type="entry name" value="SAM-dependent_MTases_sf"/>
</dbReference>
<keyword evidence="3" id="KW-0489">Methyltransferase</keyword>
<dbReference type="Gene3D" id="3.40.50.150">
    <property type="entry name" value="Vaccinia Virus protein VP39"/>
    <property type="match status" value="1"/>
</dbReference>
<reference evidence="2 5" key="2">
    <citation type="submission" date="2019-02" db="EMBL/GenBank/DDBJ databases">
        <title>Complete genome sequence of Desulfobacter hydrogenophilus AcRS1.</title>
        <authorList>
            <person name="Marietou A."/>
            <person name="Lund M.B."/>
            <person name="Marshall I.P.G."/>
            <person name="Schreiber L."/>
            <person name="Jorgensen B."/>
        </authorList>
    </citation>
    <scope>NUCLEOTIDE SEQUENCE [LARGE SCALE GENOMIC DNA]</scope>
    <source>
        <strain evidence="2 5">AcRS1</strain>
    </source>
</reference>
<dbReference type="SUPFAM" id="SSF53335">
    <property type="entry name" value="S-adenosyl-L-methionine-dependent methyltransferases"/>
    <property type="match status" value="1"/>
</dbReference>
<dbReference type="Proteomes" id="UP000293902">
    <property type="component" value="Chromosome"/>
</dbReference>
<dbReference type="GO" id="GO:0032259">
    <property type="term" value="P:methylation"/>
    <property type="evidence" value="ECO:0007669"/>
    <property type="project" value="UniProtKB-KW"/>
</dbReference>
<dbReference type="AlphaFoldDB" id="A0A328FJK2"/>
<sequence length="218" mass="24228">MKKSSKNRLTIHQQALFPKDTLFDKIARAVCRSQTLPRKELYEAWEVAKRIRRIFRGGRIVDLACGHGLVSHILLLIDDTSPNALAVDTHIPQNANALSQNLINTWPRLKDRIFFSQMPLEQVELSSQDIVVSVHACGTLTDTVIEKALSARAKLAVLPCCHDLDACDTGGLEGWMDGPLAVDATRAFKLAGKGYTVMTKKIPVEITPKNRLLMAYPK</sequence>
<evidence type="ECO:0000259" key="1">
    <source>
        <dbReference type="Pfam" id="PF13679"/>
    </source>
</evidence>